<feature type="non-terminal residue" evidence="1">
    <location>
        <position position="1"/>
    </location>
</feature>
<protein>
    <submittedName>
        <fullName evidence="1">Uncharacterized protein</fullName>
    </submittedName>
</protein>
<dbReference type="EMBL" id="JBAHYK010001309">
    <property type="protein sequence ID" value="KAL0568563.1"/>
    <property type="molecule type" value="Genomic_DNA"/>
</dbReference>
<gene>
    <name evidence="1" type="ORF">V5O48_013422</name>
</gene>
<accession>A0ABR3F088</accession>
<comment type="caution">
    <text evidence="1">The sequence shown here is derived from an EMBL/GenBank/DDBJ whole genome shotgun (WGS) entry which is preliminary data.</text>
</comment>
<evidence type="ECO:0000313" key="2">
    <source>
        <dbReference type="Proteomes" id="UP001465976"/>
    </source>
</evidence>
<evidence type="ECO:0000313" key="1">
    <source>
        <dbReference type="EMBL" id="KAL0568563.1"/>
    </source>
</evidence>
<keyword evidence="2" id="KW-1185">Reference proteome</keyword>
<dbReference type="Proteomes" id="UP001465976">
    <property type="component" value="Unassembled WGS sequence"/>
</dbReference>
<reference evidence="1 2" key="1">
    <citation type="submission" date="2024-02" db="EMBL/GenBank/DDBJ databases">
        <title>A draft genome for the cacao thread blight pathogen Marasmius crinis-equi.</title>
        <authorList>
            <person name="Cohen S.P."/>
            <person name="Baruah I.K."/>
            <person name="Amoako-Attah I."/>
            <person name="Bukari Y."/>
            <person name="Meinhardt L.W."/>
            <person name="Bailey B.A."/>
        </authorList>
    </citation>
    <scope>NUCLEOTIDE SEQUENCE [LARGE SCALE GENOMIC DNA]</scope>
    <source>
        <strain evidence="1 2">GH-76</strain>
    </source>
</reference>
<proteinExistence type="predicted"/>
<organism evidence="1 2">
    <name type="scientific">Marasmius crinis-equi</name>
    <dbReference type="NCBI Taxonomy" id="585013"/>
    <lineage>
        <taxon>Eukaryota</taxon>
        <taxon>Fungi</taxon>
        <taxon>Dikarya</taxon>
        <taxon>Basidiomycota</taxon>
        <taxon>Agaricomycotina</taxon>
        <taxon>Agaricomycetes</taxon>
        <taxon>Agaricomycetidae</taxon>
        <taxon>Agaricales</taxon>
        <taxon>Marasmiineae</taxon>
        <taxon>Marasmiaceae</taxon>
        <taxon>Marasmius</taxon>
    </lineage>
</organism>
<name>A0ABR3F088_9AGAR</name>
<sequence>HLNTSEALRGWNIADTPSLKCKERDDVDFGSIVDSGVTKRARLFEPEQANAISHPWTVQEAEWCIFEQART</sequence>